<dbReference type="RefSeq" id="WP_189603992.1">
    <property type="nucleotide sequence ID" value="NZ_BMXB01000003.1"/>
</dbReference>
<comment type="caution">
    <text evidence="1">The sequence shown here is derived from an EMBL/GenBank/DDBJ whole genome shotgun (WGS) entry which is preliminary data.</text>
</comment>
<dbReference type="EMBL" id="BMXB01000003">
    <property type="protein sequence ID" value="GHA33538.1"/>
    <property type="molecule type" value="Genomic_DNA"/>
</dbReference>
<evidence type="ECO:0000313" key="1">
    <source>
        <dbReference type="EMBL" id="GHA33538.1"/>
    </source>
</evidence>
<reference evidence="1" key="2">
    <citation type="submission" date="2020-09" db="EMBL/GenBank/DDBJ databases">
        <authorList>
            <person name="Sun Q."/>
            <person name="Kim S."/>
        </authorList>
    </citation>
    <scope>NUCLEOTIDE SEQUENCE</scope>
    <source>
        <strain evidence="1">KCTC 12719</strain>
    </source>
</reference>
<evidence type="ECO:0000313" key="2">
    <source>
        <dbReference type="Proteomes" id="UP000610456"/>
    </source>
</evidence>
<keyword evidence="2" id="KW-1185">Reference proteome</keyword>
<dbReference type="Proteomes" id="UP000610456">
    <property type="component" value="Unassembled WGS sequence"/>
</dbReference>
<protein>
    <submittedName>
        <fullName evidence="1">Uncharacterized protein</fullName>
    </submittedName>
</protein>
<reference evidence="1" key="1">
    <citation type="journal article" date="2014" name="Int. J. Syst. Evol. Microbiol.">
        <title>Complete genome sequence of Corynebacterium casei LMG S-19264T (=DSM 44701T), isolated from a smear-ripened cheese.</title>
        <authorList>
            <consortium name="US DOE Joint Genome Institute (JGI-PGF)"/>
            <person name="Walter F."/>
            <person name="Albersmeier A."/>
            <person name="Kalinowski J."/>
            <person name="Ruckert C."/>
        </authorList>
    </citation>
    <scope>NUCLEOTIDE SEQUENCE</scope>
    <source>
        <strain evidence="1">KCTC 12719</strain>
    </source>
</reference>
<dbReference type="AlphaFoldDB" id="A0A918SC07"/>
<gene>
    <name evidence="1" type="ORF">GCM10007103_13860</name>
</gene>
<name>A0A918SC07_9FLAO</name>
<sequence length="197" mass="21962">MKIPAFTFLFLLGLTVTAQQKQEILSPEIQIKTAVLPAPGEDRDAAMVYGYDESGKMVVLREGTNNMVCLADDPSKKGINISCYSKKLEPFMKRGRELQAAGSDMMSIRETRKQEVESGTLEMPDAPSMLYILSGDDENYNKETGELSDSYFRYVIYTPFATTESTGLPDKPHAPGMPWLMDPGTHRAHIMVTPEKN</sequence>
<accession>A0A918SC07</accession>
<proteinExistence type="predicted"/>
<organism evidence="1 2">
    <name type="scientific">Salinimicrobium marinum</name>
    <dbReference type="NCBI Taxonomy" id="680283"/>
    <lineage>
        <taxon>Bacteria</taxon>
        <taxon>Pseudomonadati</taxon>
        <taxon>Bacteroidota</taxon>
        <taxon>Flavobacteriia</taxon>
        <taxon>Flavobacteriales</taxon>
        <taxon>Flavobacteriaceae</taxon>
        <taxon>Salinimicrobium</taxon>
    </lineage>
</organism>